<sequence length="380" mass="41003">MYADLLADEPSDASGTVALDEQRRVGEHEDDEESFVLYCGGEMSKAPSTDYSRPYEPSPLPRSPPSASSSSHARPTPRTNGCGAVIHLRAFPQKTRGVWVGKREATDSVVAMDAVYFERSIVARMMKSACGCVREGVGCAACGNPLGTRYMPCQAASEGIFTTRHKPPTPVRPARPQYPAGPSYYAPSRASSLARPQHSEGSAARPPNGTFYVYTFFADHVSSAPACPFAAVEKPDYQPVASSPLRQTTWLGFTPSASPRPYSPPFAVPSTPEPLPAEPFAPVRRAPPRRDSMFLEPPPSAGDADGWMFVRPELERDLGFDGRGDARDLGFDDDADERAREAVDLQLRGGLDADGVLVEPDVAGDPDSPDKTETVTWPGR</sequence>
<gene>
    <name evidence="2" type="ORF">PsYK624_164880</name>
</gene>
<protein>
    <submittedName>
        <fullName evidence="2">Uncharacterized protein</fullName>
    </submittedName>
</protein>
<dbReference type="OrthoDB" id="3270840at2759"/>
<name>A0A9P3GRK1_9APHY</name>
<comment type="caution">
    <text evidence="2">The sequence shown here is derived from an EMBL/GenBank/DDBJ whole genome shotgun (WGS) entry which is preliminary data.</text>
</comment>
<dbReference type="Proteomes" id="UP000703269">
    <property type="component" value="Unassembled WGS sequence"/>
</dbReference>
<evidence type="ECO:0000256" key="1">
    <source>
        <dbReference type="SAM" id="MobiDB-lite"/>
    </source>
</evidence>
<accession>A0A9P3GRK1</accession>
<dbReference type="EMBL" id="BPQB01000139">
    <property type="protein sequence ID" value="GJF00208.1"/>
    <property type="molecule type" value="Genomic_DNA"/>
</dbReference>
<evidence type="ECO:0000313" key="2">
    <source>
        <dbReference type="EMBL" id="GJF00208.1"/>
    </source>
</evidence>
<feature type="compositionally biased region" description="Low complexity" evidence="1">
    <location>
        <begin position="65"/>
        <end position="78"/>
    </location>
</feature>
<feature type="compositionally biased region" description="Acidic residues" evidence="1">
    <location>
        <begin position="1"/>
        <end position="11"/>
    </location>
</feature>
<dbReference type="AlphaFoldDB" id="A0A9P3GRK1"/>
<proteinExistence type="predicted"/>
<keyword evidence="3" id="KW-1185">Reference proteome</keyword>
<feature type="region of interest" description="Disordered" evidence="1">
    <location>
        <begin position="185"/>
        <end position="204"/>
    </location>
</feature>
<reference evidence="2 3" key="1">
    <citation type="submission" date="2021-08" db="EMBL/GenBank/DDBJ databases">
        <title>Draft Genome Sequence of Phanerochaete sordida strain YK-624.</title>
        <authorList>
            <person name="Mori T."/>
            <person name="Dohra H."/>
            <person name="Suzuki T."/>
            <person name="Kawagishi H."/>
            <person name="Hirai H."/>
        </authorList>
    </citation>
    <scope>NUCLEOTIDE SEQUENCE [LARGE SCALE GENOMIC DNA]</scope>
    <source>
        <strain evidence="2 3">YK-624</strain>
    </source>
</reference>
<feature type="region of interest" description="Disordered" evidence="1">
    <location>
        <begin position="1"/>
        <end position="81"/>
    </location>
</feature>
<feature type="region of interest" description="Disordered" evidence="1">
    <location>
        <begin position="349"/>
        <end position="380"/>
    </location>
</feature>
<organism evidence="2 3">
    <name type="scientific">Phanerochaete sordida</name>
    <dbReference type="NCBI Taxonomy" id="48140"/>
    <lineage>
        <taxon>Eukaryota</taxon>
        <taxon>Fungi</taxon>
        <taxon>Dikarya</taxon>
        <taxon>Basidiomycota</taxon>
        <taxon>Agaricomycotina</taxon>
        <taxon>Agaricomycetes</taxon>
        <taxon>Polyporales</taxon>
        <taxon>Phanerochaetaceae</taxon>
        <taxon>Phanerochaete</taxon>
    </lineage>
</organism>
<evidence type="ECO:0000313" key="3">
    <source>
        <dbReference type="Proteomes" id="UP000703269"/>
    </source>
</evidence>